<reference evidence="2 3" key="1">
    <citation type="submission" date="2016-10" db="EMBL/GenBank/DDBJ databases">
        <authorList>
            <person name="de Groot N.N."/>
        </authorList>
    </citation>
    <scope>NUCLEOTIDE SEQUENCE [LARGE SCALE GENOMIC DNA]</scope>
    <source>
        <strain evidence="2 3">KHGC13</strain>
    </source>
</reference>
<keyword evidence="3" id="KW-1185">Reference proteome</keyword>
<dbReference type="OrthoDB" id="9789229at2"/>
<evidence type="ECO:0000313" key="2">
    <source>
        <dbReference type="EMBL" id="SFU43067.1"/>
    </source>
</evidence>
<dbReference type="AlphaFoldDB" id="A0A1I7G3P4"/>
<organism evidence="2 3">
    <name type="scientific">Eubacterium pyruvativorans</name>
    <dbReference type="NCBI Taxonomy" id="155865"/>
    <lineage>
        <taxon>Bacteria</taxon>
        <taxon>Bacillati</taxon>
        <taxon>Bacillota</taxon>
        <taxon>Clostridia</taxon>
        <taxon>Eubacteriales</taxon>
        <taxon>Eubacteriaceae</taxon>
        <taxon>Eubacterium</taxon>
    </lineage>
</organism>
<feature type="transmembrane region" description="Helical" evidence="1">
    <location>
        <begin position="37"/>
        <end position="59"/>
    </location>
</feature>
<gene>
    <name evidence="2" type="ORF">SAMN05216508_104144</name>
</gene>
<dbReference type="EMBL" id="FPBT01000004">
    <property type="protein sequence ID" value="SFU43067.1"/>
    <property type="molecule type" value="Genomic_DNA"/>
</dbReference>
<sequence length="249" mass="27859">MILSQYFVEFIFYSFLGWVWESFYCTIREKAWQDRGFLFGPICPIYGASVVAVMILSRFVPQISSGAMPAWGIFLICMAGSAVAEYATSWVLEKRFHMRWWDYSDMPLNLNGRICLPASIGFGAAGIVVVRWLIPLVQSMHGTVHPMLYEGLALILAAGFGADFALTEASLSHLIRDMKAFREEFNARAEAAYETLSGVGIRYASALTGGQKKILRNVRKFTTPIHSGGLTTGEHLRNALRELENRKDA</sequence>
<keyword evidence="1" id="KW-1133">Transmembrane helix</keyword>
<protein>
    <submittedName>
        <fullName evidence="2">Putative ABC-transporter type IV</fullName>
    </submittedName>
</protein>
<evidence type="ECO:0000256" key="1">
    <source>
        <dbReference type="SAM" id="Phobius"/>
    </source>
</evidence>
<evidence type="ECO:0000313" key="3">
    <source>
        <dbReference type="Proteomes" id="UP000198817"/>
    </source>
</evidence>
<feature type="transmembrane region" description="Helical" evidence="1">
    <location>
        <begin position="71"/>
        <end position="93"/>
    </location>
</feature>
<feature type="transmembrane region" description="Helical" evidence="1">
    <location>
        <begin position="114"/>
        <end position="134"/>
    </location>
</feature>
<proteinExistence type="predicted"/>
<feature type="transmembrane region" description="Helical" evidence="1">
    <location>
        <begin position="6"/>
        <end position="25"/>
    </location>
</feature>
<feature type="transmembrane region" description="Helical" evidence="1">
    <location>
        <begin position="146"/>
        <end position="166"/>
    </location>
</feature>
<dbReference type="Proteomes" id="UP000198817">
    <property type="component" value="Unassembled WGS sequence"/>
</dbReference>
<dbReference type="InterPro" id="IPR010540">
    <property type="entry name" value="CmpB_TMEM229"/>
</dbReference>
<name>A0A1I7G3P4_9FIRM</name>
<keyword evidence="1" id="KW-0472">Membrane</keyword>
<keyword evidence="1" id="KW-0812">Transmembrane</keyword>
<accession>A0A1I7G3P4</accession>
<dbReference type="STRING" id="155865.SAMN05216515_12410"/>
<dbReference type="Pfam" id="PF06541">
    <property type="entry name" value="ABC_trans_CmpB"/>
    <property type="match status" value="1"/>
</dbReference>